<dbReference type="RefSeq" id="WP_176162884.1">
    <property type="nucleotide sequence ID" value="NZ_CP054929.1"/>
</dbReference>
<dbReference type="InterPro" id="IPR046532">
    <property type="entry name" value="DUF6597"/>
</dbReference>
<dbReference type="EMBL" id="CP054929">
    <property type="protein sequence ID" value="QKW51159.1"/>
    <property type="molecule type" value="Genomic_DNA"/>
</dbReference>
<keyword evidence="6" id="KW-1185">Reference proteome</keyword>
<dbReference type="Proteomes" id="UP000509303">
    <property type="component" value="Chromosome"/>
</dbReference>
<dbReference type="Gene3D" id="1.10.10.60">
    <property type="entry name" value="Homeodomain-like"/>
    <property type="match status" value="1"/>
</dbReference>
<evidence type="ECO:0000313" key="6">
    <source>
        <dbReference type="Proteomes" id="UP000509303"/>
    </source>
</evidence>
<keyword evidence="1" id="KW-0805">Transcription regulation</keyword>
<dbReference type="AlphaFoldDB" id="A0A7H8N9I5"/>
<accession>A0A7H8N9I5</accession>
<keyword evidence="3" id="KW-0804">Transcription</keyword>
<organism evidence="5 6">
    <name type="scientific">Streptomyces buecherae</name>
    <dbReference type="NCBI Taxonomy" id="2763006"/>
    <lineage>
        <taxon>Bacteria</taxon>
        <taxon>Bacillati</taxon>
        <taxon>Actinomycetota</taxon>
        <taxon>Actinomycetes</taxon>
        <taxon>Kitasatosporales</taxon>
        <taxon>Streptomycetaceae</taxon>
        <taxon>Streptomyces</taxon>
    </lineage>
</organism>
<name>A0A7H8N9I5_9ACTN</name>
<dbReference type="GO" id="GO:0043565">
    <property type="term" value="F:sequence-specific DNA binding"/>
    <property type="evidence" value="ECO:0007669"/>
    <property type="project" value="InterPro"/>
</dbReference>
<protein>
    <submittedName>
        <fullName evidence="5">Helix-turn-helix transcriptional regulator</fullName>
    </submittedName>
</protein>
<reference evidence="5 6" key="1">
    <citation type="submission" date="2020-06" db="EMBL/GenBank/DDBJ databases">
        <title>Genome mining for natural products.</title>
        <authorList>
            <person name="Zhang B."/>
            <person name="Shi J."/>
            <person name="Ge H."/>
        </authorList>
    </citation>
    <scope>NUCLEOTIDE SEQUENCE [LARGE SCALE GENOMIC DNA]</scope>
    <source>
        <strain evidence="5 6">NA00687</strain>
    </source>
</reference>
<dbReference type="PROSITE" id="PS01124">
    <property type="entry name" value="HTH_ARAC_FAMILY_2"/>
    <property type="match status" value="1"/>
</dbReference>
<dbReference type="PANTHER" id="PTHR46796">
    <property type="entry name" value="HTH-TYPE TRANSCRIPTIONAL ACTIVATOR RHAS-RELATED"/>
    <property type="match status" value="1"/>
</dbReference>
<evidence type="ECO:0000256" key="2">
    <source>
        <dbReference type="ARBA" id="ARBA00023125"/>
    </source>
</evidence>
<dbReference type="Pfam" id="PF20240">
    <property type="entry name" value="DUF6597"/>
    <property type="match status" value="1"/>
</dbReference>
<evidence type="ECO:0000256" key="3">
    <source>
        <dbReference type="ARBA" id="ARBA00023163"/>
    </source>
</evidence>
<evidence type="ECO:0000259" key="4">
    <source>
        <dbReference type="PROSITE" id="PS01124"/>
    </source>
</evidence>
<dbReference type="SMART" id="SM00342">
    <property type="entry name" value="HTH_ARAC"/>
    <property type="match status" value="1"/>
</dbReference>
<dbReference type="InterPro" id="IPR018060">
    <property type="entry name" value="HTH_AraC"/>
</dbReference>
<dbReference type="PANTHER" id="PTHR46796:SF15">
    <property type="entry name" value="BLL1074 PROTEIN"/>
    <property type="match status" value="1"/>
</dbReference>
<feature type="domain" description="HTH araC/xylS-type" evidence="4">
    <location>
        <begin position="154"/>
        <end position="236"/>
    </location>
</feature>
<gene>
    <name evidence="5" type="ORF">HUT08_18260</name>
</gene>
<dbReference type="InterPro" id="IPR050204">
    <property type="entry name" value="AraC_XylS_family_regulators"/>
</dbReference>
<dbReference type="Pfam" id="PF12833">
    <property type="entry name" value="HTH_18"/>
    <property type="match status" value="1"/>
</dbReference>
<evidence type="ECO:0000256" key="1">
    <source>
        <dbReference type="ARBA" id="ARBA00023015"/>
    </source>
</evidence>
<evidence type="ECO:0000313" key="5">
    <source>
        <dbReference type="EMBL" id="QKW51159.1"/>
    </source>
</evidence>
<proteinExistence type="predicted"/>
<dbReference type="GO" id="GO:0003700">
    <property type="term" value="F:DNA-binding transcription factor activity"/>
    <property type="evidence" value="ECO:0007669"/>
    <property type="project" value="InterPro"/>
</dbReference>
<sequence length="237" mass="25031">MYREWRSRHAGTVVWERRAGAGAGGVARVLPDGCTDLIWSAGRLLVAGPDTRAHLVVDRPGAAHTGLRFAPGVGPTVFGLPASALRDERVPLDEVWPRAEAARLAERMAAVPAAARAGALEGAVAERLRAGRADHGQSSLPHARVVRGLRAGGTVAALARDIGLSERQLRRRCLDAFGYGPKTLARVLRMGHALELARAGEPLALVAARVGYADQAHLAREVRALAGVPVTELLADD</sequence>
<keyword evidence="2" id="KW-0238">DNA-binding</keyword>